<dbReference type="AlphaFoldDB" id="A0A1Y0I2L4"/>
<feature type="region of interest" description="Disordered" evidence="1">
    <location>
        <begin position="141"/>
        <end position="180"/>
    </location>
</feature>
<protein>
    <submittedName>
        <fullName evidence="3">Uncharacterized protein</fullName>
    </submittedName>
</protein>
<reference evidence="3 4" key="1">
    <citation type="submission" date="2017-05" db="EMBL/GenBank/DDBJ databases">
        <title>Genomic insights into alkan degradation activity of Oleiphilus messinensis.</title>
        <authorList>
            <person name="Kozyavkin S.A."/>
            <person name="Slesarev A.I."/>
            <person name="Golyshin P.N."/>
            <person name="Korzhenkov A."/>
            <person name="Golyshina O.N."/>
            <person name="Toshchakov S.V."/>
        </authorList>
    </citation>
    <scope>NUCLEOTIDE SEQUENCE [LARGE SCALE GENOMIC DNA]</scope>
    <source>
        <strain evidence="3 4">ME102</strain>
    </source>
</reference>
<evidence type="ECO:0000313" key="4">
    <source>
        <dbReference type="Proteomes" id="UP000196027"/>
    </source>
</evidence>
<gene>
    <name evidence="3" type="ORF">OLMES_0604</name>
</gene>
<feature type="transmembrane region" description="Helical" evidence="2">
    <location>
        <begin position="12"/>
        <end position="33"/>
    </location>
</feature>
<sequence>MSRNLPDGVRPGQAQAILAVMIHVAVACAFRGTNMSLFTLKKSIESVSFNKNPLSTLYFGACLSGMLFALPVLANGPNSDAEVRVSGEAGAEKVVVIVDGVEVEFGVSRSTLETFSLPQLDEFGLAGAYLPGAFEPTAAGEAEGVDSTTQNLSTDTTTQLSSSEIDEQNNRRAEDREKVAQVKDERVVRADGNVVSVTSLVVSSR</sequence>
<evidence type="ECO:0000256" key="1">
    <source>
        <dbReference type="SAM" id="MobiDB-lite"/>
    </source>
</evidence>
<dbReference type="PROSITE" id="PS51257">
    <property type="entry name" value="PROKAR_LIPOPROTEIN"/>
    <property type="match status" value="1"/>
</dbReference>
<dbReference type="KEGG" id="ome:OLMES_0604"/>
<keyword evidence="4" id="KW-1185">Reference proteome</keyword>
<name>A0A1Y0I2L4_9GAMM</name>
<dbReference type="Proteomes" id="UP000196027">
    <property type="component" value="Chromosome"/>
</dbReference>
<evidence type="ECO:0000256" key="2">
    <source>
        <dbReference type="SAM" id="Phobius"/>
    </source>
</evidence>
<feature type="compositionally biased region" description="Low complexity" evidence="1">
    <location>
        <begin position="146"/>
        <end position="163"/>
    </location>
</feature>
<proteinExistence type="predicted"/>
<evidence type="ECO:0000313" key="3">
    <source>
        <dbReference type="EMBL" id="ARU54707.1"/>
    </source>
</evidence>
<organism evidence="3 4">
    <name type="scientific">Oleiphilus messinensis</name>
    <dbReference type="NCBI Taxonomy" id="141451"/>
    <lineage>
        <taxon>Bacteria</taxon>
        <taxon>Pseudomonadati</taxon>
        <taxon>Pseudomonadota</taxon>
        <taxon>Gammaproteobacteria</taxon>
        <taxon>Oceanospirillales</taxon>
        <taxon>Oleiphilaceae</taxon>
        <taxon>Oleiphilus</taxon>
    </lineage>
</organism>
<dbReference type="RefSeq" id="WP_157678121.1">
    <property type="nucleotide sequence ID" value="NZ_CP021425.1"/>
</dbReference>
<feature type="transmembrane region" description="Helical" evidence="2">
    <location>
        <begin position="54"/>
        <end position="74"/>
    </location>
</feature>
<keyword evidence="2" id="KW-1133">Transmembrane helix</keyword>
<keyword evidence="2" id="KW-0472">Membrane</keyword>
<keyword evidence="2" id="KW-0812">Transmembrane</keyword>
<feature type="compositionally biased region" description="Basic and acidic residues" evidence="1">
    <location>
        <begin position="168"/>
        <end position="180"/>
    </location>
</feature>
<dbReference type="EMBL" id="CP021425">
    <property type="protein sequence ID" value="ARU54707.1"/>
    <property type="molecule type" value="Genomic_DNA"/>
</dbReference>
<accession>A0A1Y0I2L4</accession>